<evidence type="ECO:0000256" key="2">
    <source>
        <dbReference type="ARBA" id="ARBA00022515"/>
    </source>
</evidence>
<keyword evidence="8 12" id="KW-0862">Zinc</keyword>
<protein>
    <recommendedName>
        <fullName evidence="12">DNA primase</fullName>
        <ecNumber evidence="12">2.7.7.101</ecNumber>
    </recommendedName>
</protein>
<comment type="cofactor">
    <cofactor evidence="12">
        <name>Zn(2+)</name>
        <dbReference type="ChEBI" id="CHEBI:29105"/>
    </cofactor>
    <text evidence="12">Binds 1 zinc ion per monomer.</text>
</comment>
<keyword evidence="4 12" id="KW-0548">Nucleotidyltransferase</keyword>
<evidence type="ECO:0000256" key="8">
    <source>
        <dbReference type="ARBA" id="ARBA00022833"/>
    </source>
</evidence>
<dbReference type="SUPFAM" id="SSF56731">
    <property type="entry name" value="DNA primase core"/>
    <property type="match status" value="1"/>
</dbReference>
<evidence type="ECO:0000313" key="15">
    <source>
        <dbReference type="EMBL" id="CAA9505175.1"/>
    </source>
</evidence>
<dbReference type="SMART" id="SM00400">
    <property type="entry name" value="ZnF_CHCC"/>
    <property type="match status" value="1"/>
</dbReference>
<dbReference type="AlphaFoldDB" id="A0A6J4SU27"/>
<dbReference type="InterPro" id="IPR037068">
    <property type="entry name" value="DNA_primase_core_N_sf"/>
</dbReference>
<dbReference type="InterPro" id="IPR036977">
    <property type="entry name" value="DNA_primase_Znf_CHC2"/>
</dbReference>
<evidence type="ECO:0000256" key="5">
    <source>
        <dbReference type="ARBA" id="ARBA00022705"/>
    </source>
</evidence>
<proteinExistence type="inferred from homology"/>
<dbReference type="InterPro" id="IPR030846">
    <property type="entry name" value="DnaG_bac"/>
</dbReference>
<dbReference type="GO" id="GO:0003677">
    <property type="term" value="F:DNA binding"/>
    <property type="evidence" value="ECO:0007669"/>
    <property type="project" value="UniProtKB-KW"/>
</dbReference>
<dbReference type="GO" id="GO:0003899">
    <property type="term" value="F:DNA-directed RNA polymerase activity"/>
    <property type="evidence" value="ECO:0007669"/>
    <property type="project" value="UniProtKB-UniRule"/>
</dbReference>
<dbReference type="InterPro" id="IPR006171">
    <property type="entry name" value="TOPRIM_dom"/>
</dbReference>
<dbReference type="PROSITE" id="PS50880">
    <property type="entry name" value="TOPRIM"/>
    <property type="match status" value="1"/>
</dbReference>
<keyword evidence="6 12" id="KW-0479">Metal-binding</keyword>
<evidence type="ECO:0000256" key="13">
    <source>
        <dbReference type="SAM" id="MobiDB-lite"/>
    </source>
</evidence>
<dbReference type="PANTHER" id="PTHR30313">
    <property type="entry name" value="DNA PRIMASE"/>
    <property type="match status" value="1"/>
</dbReference>
<dbReference type="EC" id="2.7.7.101" evidence="12"/>
<feature type="zinc finger region" description="CHC2-type" evidence="12">
    <location>
        <begin position="38"/>
        <end position="62"/>
    </location>
</feature>
<dbReference type="InterPro" id="IPR013264">
    <property type="entry name" value="DNAG_N"/>
</dbReference>
<dbReference type="GO" id="GO:0006269">
    <property type="term" value="P:DNA replication, synthesis of primer"/>
    <property type="evidence" value="ECO:0007669"/>
    <property type="project" value="UniProtKB-UniRule"/>
</dbReference>
<dbReference type="Gene3D" id="3.90.580.10">
    <property type="entry name" value="Zinc finger, CHC2-type domain"/>
    <property type="match status" value="1"/>
</dbReference>
<comment type="function">
    <text evidence="12">RNA polymerase that catalyzes the synthesis of short RNA molecules used as primers for DNA polymerase during DNA replication.</text>
</comment>
<comment type="catalytic activity">
    <reaction evidence="12">
        <text>ssDNA + n NTP = ssDNA/pppN(pN)n-1 hybrid + (n-1) diphosphate.</text>
        <dbReference type="EC" id="2.7.7.101"/>
    </reaction>
</comment>
<dbReference type="SUPFAM" id="SSF57783">
    <property type="entry name" value="Zinc beta-ribbon"/>
    <property type="match status" value="1"/>
</dbReference>
<dbReference type="Pfam" id="PF01807">
    <property type="entry name" value="Zn_ribbon_DnaG"/>
    <property type="match status" value="1"/>
</dbReference>
<dbReference type="SMART" id="SM00493">
    <property type="entry name" value="TOPRIM"/>
    <property type="match status" value="1"/>
</dbReference>
<keyword evidence="9" id="KW-0460">Magnesium</keyword>
<dbReference type="InterPro" id="IPR006295">
    <property type="entry name" value="DNA_primase_DnaG"/>
</dbReference>
<evidence type="ECO:0000256" key="9">
    <source>
        <dbReference type="ARBA" id="ARBA00022842"/>
    </source>
</evidence>
<dbReference type="GO" id="GO:0005737">
    <property type="term" value="C:cytoplasm"/>
    <property type="evidence" value="ECO:0007669"/>
    <property type="project" value="TreeGrafter"/>
</dbReference>
<dbReference type="EMBL" id="CADCVX010000261">
    <property type="protein sequence ID" value="CAA9505175.1"/>
    <property type="molecule type" value="Genomic_DNA"/>
</dbReference>
<evidence type="ECO:0000256" key="4">
    <source>
        <dbReference type="ARBA" id="ARBA00022695"/>
    </source>
</evidence>
<evidence type="ECO:0000256" key="1">
    <source>
        <dbReference type="ARBA" id="ARBA00022478"/>
    </source>
</evidence>
<dbReference type="GO" id="GO:0000428">
    <property type="term" value="C:DNA-directed RNA polymerase complex"/>
    <property type="evidence" value="ECO:0007669"/>
    <property type="project" value="UniProtKB-KW"/>
</dbReference>
<dbReference type="FunFam" id="3.90.580.10:FF:000001">
    <property type="entry name" value="DNA primase"/>
    <property type="match status" value="1"/>
</dbReference>
<dbReference type="InterPro" id="IPR002694">
    <property type="entry name" value="Znf_CHC2"/>
</dbReference>
<evidence type="ECO:0000256" key="3">
    <source>
        <dbReference type="ARBA" id="ARBA00022679"/>
    </source>
</evidence>
<organism evidence="15">
    <name type="scientific">uncultured Sphingomonadaceae bacterium</name>
    <dbReference type="NCBI Taxonomy" id="169976"/>
    <lineage>
        <taxon>Bacteria</taxon>
        <taxon>Pseudomonadati</taxon>
        <taxon>Pseudomonadota</taxon>
        <taxon>Alphaproteobacteria</taxon>
        <taxon>Sphingomonadales</taxon>
        <taxon>Sphingomonadaceae</taxon>
        <taxon>environmental samples</taxon>
    </lineage>
</organism>
<keyword evidence="5 12" id="KW-0235">DNA replication</keyword>
<evidence type="ECO:0000256" key="7">
    <source>
        <dbReference type="ARBA" id="ARBA00022771"/>
    </source>
</evidence>
<feature type="domain" description="Toprim" evidence="14">
    <location>
        <begin position="255"/>
        <end position="337"/>
    </location>
</feature>
<keyword evidence="1 12" id="KW-0240">DNA-directed RNA polymerase</keyword>
<evidence type="ECO:0000256" key="6">
    <source>
        <dbReference type="ARBA" id="ARBA00022723"/>
    </source>
</evidence>
<keyword evidence="3 12" id="KW-0808">Transferase</keyword>
<keyword evidence="7 12" id="KW-0863">Zinc-finger</keyword>
<comment type="similarity">
    <text evidence="12">Belongs to the DnaG primase family.</text>
</comment>
<dbReference type="Gene3D" id="3.90.980.10">
    <property type="entry name" value="DNA primase, catalytic core, N-terminal domain"/>
    <property type="match status" value="1"/>
</dbReference>
<name>A0A6J4SU27_9SPHN</name>
<dbReference type="FunFam" id="3.40.1360.10:FF:000002">
    <property type="entry name" value="DNA primase"/>
    <property type="match status" value="1"/>
</dbReference>
<evidence type="ECO:0000256" key="11">
    <source>
        <dbReference type="ARBA" id="ARBA00023163"/>
    </source>
</evidence>
<keyword evidence="2 12" id="KW-0639">Primosome</keyword>
<dbReference type="InterPro" id="IPR034151">
    <property type="entry name" value="TOPRIM_DnaG_bac"/>
</dbReference>
<dbReference type="Pfam" id="PF08275">
    <property type="entry name" value="DNAG_N"/>
    <property type="match status" value="1"/>
</dbReference>
<dbReference type="CDD" id="cd03364">
    <property type="entry name" value="TOPRIM_DnaG_primases"/>
    <property type="match status" value="1"/>
</dbReference>
<keyword evidence="11 12" id="KW-0804">Transcription</keyword>
<sequence length="619" mass="67115">MTLSPQFLDELRSRTLLSGLIARTVKLTRAGREWKACCPFHNEKSPSFYVNDEKGFYHCFGCSQHGDAISWMTEKQGLPFMDAVKELAEAAGIDVPAGDPRHAERARQAETLYDVMAAAADWFAEQLAGGDGAGAREYLNKRGFGAATQKAFRFGFAPDSRGRLKAALARFGNAKLVEAGLLIQPEDATREPYDRFRGRLMIPIRDRRGRVIAFGGRIIGEGEPKYLNSPETPLFDKGRSLFNLDRAAAASRAAGRLVLVEGFLDAVSLDQAGVGEAVAPLGTAVTEAQLEAMWRLSPSPILCFDGDGAGQKAMIRAALRALPGVGPGRTLRFATLPAGQDPDDIVRAGGKEAFEALLEGAEPLAERLWRHEQEAEPLGTPEARAGLKARLMDHVGTIADRETREQYRAEWLRGFNELTRPAFAPRPPFNGRRAWQRPGTPPPPAPAGPGARSIHADGIDAPTARAVLTGLRLFPQALHDHCEAVAGLQLADPGLARVRDHMMDACHAEVLDRDQLHAILMQVDGGASIRELNRPSGLAFSFTRRDAPPERALRDLVLVIEALAERPLIDAALAAATGRLEAGDEAAWAEQTTLRMLRDKANDRLAELAQGEADARLAG</sequence>
<dbReference type="GO" id="GO:0008270">
    <property type="term" value="F:zinc ion binding"/>
    <property type="evidence" value="ECO:0007669"/>
    <property type="project" value="UniProtKB-UniRule"/>
</dbReference>
<evidence type="ECO:0000256" key="10">
    <source>
        <dbReference type="ARBA" id="ARBA00023125"/>
    </source>
</evidence>
<dbReference type="PANTHER" id="PTHR30313:SF2">
    <property type="entry name" value="DNA PRIMASE"/>
    <property type="match status" value="1"/>
</dbReference>
<dbReference type="HAMAP" id="MF_00974">
    <property type="entry name" value="DNA_primase_DnaG"/>
    <property type="match status" value="1"/>
</dbReference>
<evidence type="ECO:0000256" key="12">
    <source>
        <dbReference type="HAMAP-Rule" id="MF_00974"/>
    </source>
</evidence>
<comment type="subunit">
    <text evidence="12">Monomer. Interacts with DnaB.</text>
</comment>
<accession>A0A6J4SU27</accession>
<comment type="domain">
    <text evidence="12">Contains an N-terminal zinc-binding domain, a central core domain that contains the primase activity, and a C-terminal DnaB-binding domain.</text>
</comment>
<dbReference type="Gene3D" id="3.40.1360.10">
    <property type="match status" value="1"/>
</dbReference>
<evidence type="ECO:0000259" key="14">
    <source>
        <dbReference type="PROSITE" id="PS50880"/>
    </source>
</evidence>
<dbReference type="Pfam" id="PF13155">
    <property type="entry name" value="Toprim_2"/>
    <property type="match status" value="1"/>
</dbReference>
<gene>
    <name evidence="12" type="primary">dnaG</name>
    <name evidence="15" type="ORF">AVDCRST_MAG91-1277</name>
</gene>
<keyword evidence="10 12" id="KW-0238">DNA-binding</keyword>
<dbReference type="InterPro" id="IPR050219">
    <property type="entry name" value="DnaG_primase"/>
</dbReference>
<dbReference type="NCBIfam" id="TIGR01391">
    <property type="entry name" value="dnaG"/>
    <property type="match status" value="1"/>
</dbReference>
<reference evidence="15" key="1">
    <citation type="submission" date="2020-02" db="EMBL/GenBank/DDBJ databases">
        <authorList>
            <person name="Meier V. D."/>
        </authorList>
    </citation>
    <scope>NUCLEOTIDE SEQUENCE</scope>
    <source>
        <strain evidence="15">AVDCRST_MAG91</strain>
    </source>
</reference>
<dbReference type="GO" id="GO:1990077">
    <property type="term" value="C:primosome complex"/>
    <property type="evidence" value="ECO:0007669"/>
    <property type="project" value="UniProtKB-KW"/>
</dbReference>
<feature type="region of interest" description="Disordered" evidence="13">
    <location>
        <begin position="422"/>
        <end position="452"/>
    </location>
</feature>